<organism evidence="2 3">
    <name type="scientific">Brachionus plicatilis</name>
    <name type="common">Marine rotifer</name>
    <name type="synonym">Brachionus muelleri</name>
    <dbReference type="NCBI Taxonomy" id="10195"/>
    <lineage>
        <taxon>Eukaryota</taxon>
        <taxon>Metazoa</taxon>
        <taxon>Spiralia</taxon>
        <taxon>Gnathifera</taxon>
        <taxon>Rotifera</taxon>
        <taxon>Eurotatoria</taxon>
        <taxon>Monogononta</taxon>
        <taxon>Pseudotrocha</taxon>
        <taxon>Ploima</taxon>
        <taxon>Brachionidae</taxon>
        <taxon>Brachionus</taxon>
    </lineage>
</organism>
<evidence type="ECO:0000256" key="1">
    <source>
        <dbReference type="SAM" id="Phobius"/>
    </source>
</evidence>
<evidence type="ECO:0000313" key="3">
    <source>
        <dbReference type="Proteomes" id="UP000276133"/>
    </source>
</evidence>
<name>A0A3M7SX25_BRAPC</name>
<accession>A0A3M7SX25</accession>
<comment type="caution">
    <text evidence="2">The sequence shown here is derived from an EMBL/GenBank/DDBJ whole genome shotgun (WGS) entry which is preliminary data.</text>
</comment>
<keyword evidence="1" id="KW-0472">Membrane</keyword>
<reference evidence="2 3" key="1">
    <citation type="journal article" date="2018" name="Sci. Rep.">
        <title>Genomic signatures of local adaptation to the degree of environmental predictability in rotifers.</title>
        <authorList>
            <person name="Franch-Gras L."/>
            <person name="Hahn C."/>
            <person name="Garcia-Roger E.M."/>
            <person name="Carmona M.J."/>
            <person name="Serra M."/>
            <person name="Gomez A."/>
        </authorList>
    </citation>
    <scope>NUCLEOTIDE SEQUENCE [LARGE SCALE GENOMIC DNA]</scope>
    <source>
        <strain evidence="2">HYR1</strain>
    </source>
</reference>
<sequence>MDSEVGTSRKLGYILADKNFNCDSRSNSILYLNEAFFENSLRNFNFFLQREILVKKDQIIFLDNLMKNHINKLGWNLIFFFTGVDATYFFYSKHTCREVFQRKLPWQLNVHEIRDIGNKEERPKSYRNENLLRKNLKAKKTNNSNCNVIAKIKLNILQTYVSNEKFDKYLVSKFLIYNGEINDCFIKEKLGHDQNVIKCSPKNVIIGIMSRIFKNRKRKGSFYKEIVLVTVESSNAAKLAAKKALSKQSKPVECSICGEFMKNEKEAFLITKYVIIDH</sequence>
<dbReference type="Proteomes" id="UP000276133">
    <property type="component" value="Unassembled WGS sequence"/>
</dbReference>
<keyword evidence="1" id="KW-0812">Transmembrane</keyword>
<keyword evidence="3" id="KW-1185">Reference proteome</keyword>
<gene>
    <name evidence="2" type="ORF">BpHYR1_042484</name>
</gene>
<dbReference type="EMBL" id="REGN01000651">
    <property type="protein sequence ID" value="RNA40343.1"/>
    <property type="molecule type" value="Genomic_DNA"/>
</dbReference>
<proteinExistence type="predicted"/>
<keyword evidence="1" id="KW-1133">Transmembrane helix</keyword>
<evidence type="ECO:0000313" key="2">
    <source>
        <dbReference type="EMBL" id="RNA40343.1"/>
    </source>
</evidence>
<feature type="transmembrane region" description="Helical" evidence="1">
    <location>
        <begin position="73"/>
        <end position="91"/>
    </location>
</feature>
<dbReference type="AlphaFoldDB" id="A0A3M7SX25"/>
<protein>
    <submittedName>
        <fullName evidence="2">Uncharacterized protein</fullName>
    </submittedName>
</protein>